<name>A0A0G0BHU2_9BACT</name>
<dbReference type="STRING" id="1618484.UR56_C0001G0003"/>
<gene>
    <name evidence="1" type="ORF">UR56_C0001G0003</name>
</gene>
<dbReference type="EMBL" id="LBPR01000001">
    <property type="protein sequence ID" value="KKP63196.1"/>
    <property type="molecule type" value="Genomic_DNA"/>
</dbReference>
<evidence type="ECO:0000313" key="2">
    <source>
        <dbReference type="Proteomes" id="UP000034004"/>
    </source>
</evidence>
<accession>A0A0G0BHU2</accession>
<evidence type="ECO:0000313" key="1">
    <source>
        <dbReference type="EMBL" id="KKP63196.1"/>
    </source>
</evidence>
<protein>
    <submittedName>
        <fullName evidence="1">Uncharacterized protein</fullName>
    </submittedName>
</protein>
<dbReference type="Proteomes" id="UP000034004">
    <property type="component" value="Unassembled WGS sequence"/>
</dbReference>
<comment type="caution">
    <text evidence="1">The sequence shown here is derived from an EMBL/GenBank/DDBJ whole genome shotgun (WGS) entry which is preliminary data.</text>
</comment>
<dbReference type="AlphaFoldDB" id="A0A0G0BHU2"/>
<sequence length="690" mass="80763">MKKVFFSLILFLFLFLFKTNIYAKEPAQVLIINQARGEECCSKGSFIYLKKQVEAHISKKIPAYFALRYDVLTNEEYVNYLKKYSNDYPELIKFGLLIEMTPQLIKTVGVSHNITVENWFEAQNAFTIGYSKDDSKKIVDYLFSVFFEKFGYYPNVTSAWMIDTNTLNYIHKEYGVKIQQITREQYGTDSYTLYGGPPHYPYPASSNWLFIPGYENDDPVLIVRQTVTDPLFNYGDNTSTFTSQPNDYMKNKKTFDYFKSLIDQTINQPDNQTGFAMLGLENSMDDNFQQEYIAQLELLGKRNSEGLIKFVSIDELLAFWKQNKISVYFGKNLVNNLDWQAFWITTPFYRVRLIKKNDDILITDLRLYDKNYSDPYNNYEAKKSGYWIVPYLINGSFSYYDSAQKQSQIKNISNLPDAGYGLFDIKKDFEIDPNAIILPKIYDQKSLKINSFNDRIEISYSKSSKEKLKIAFYDQRIQLTPSNKNEIIYKIYDKNLSPIKFVKKPTGFNLNWVIDNVSAVGLTNRCANNTCEIYFQIKPELISKIRNEQYPFLFPEPINKKIDLKKSLFYPHNQYAVAGRNPVRIILSGRDIYNLPVIISSSIRVFTSAPVKKTIVMQNPANQFVQYVDIYSDKPKKYSVSIKLNEDLEFKLNKFIYFAPNCKKQIRYCLTRPVEAYWYLISFISDKTRK</sequence>
<reference evidence="1 2" key="1">
    <citation type="journal article" date="2015" name="Nature">
        <title>rRNA introns, odd ribosomes, and small enigmatic genomes across a large radiation of phyla.</title>
        <authorList>
            <person name="Brown C.T."/>
            <person name="Hug L.A."/>
            <person name="Thomas B.C."/>
            <person name="Sharon I."/>
            <person name="Castelle C.J."/>
            <person name="Singh A."/>
            <person name="Wilkins M.J."/>
            <person name="Williams K.H."/>
            <person name="Banfield J.F."/>
        </authorList>
    </citation>
    <scope>NUCLEOTIDE SEQUENCE [LARGE SCALE GENOMIC DNA]</scope>
</reference>
<organism evidence="1 2">
    <name type="scientific">Candidatus Roizmanbacteria bacterium GW2011_GWC2_34_23</name>
    <dbReference type="NCBI Taxonomy" id="1618484"/>
    <lineage>
        <taxon>Bacteria</taxon>
        <taxon>Candidatus Roizmaniibacteriota</taxon>
    </lineage>
</organism>
<proteinExistence type="predicted"/>